<comment type="caution">
    <text evidence="2">The sequence shown here is derived from an EMBL/GenBank/DDBJ whole genome shotgun (WGS) entry which is preliminary data.</text>
</comment>
<sequence>MSHKSHGEENPGGQDDPSFSAPPPSYIEATVPSGSQSRPPTYPEKPNADPIDELVSRLPSLIRERQQSQASQRLSEDDALVQHIVPFIQEFFLDFSTDNHTRNSRESLSMELMLVPQDAARRDEGWTLAGINERREQCVFSRLNEIATPDKLKWVSKNGESIQVRDDAAETDTLWWRDEQRALRLASALRGIVTPERPQGSEAQRDVDVEEQQPPEQSDSKGKSPARSFFGLSRKSRSPVERTAPKIQTKSFATVSLGSVQVHVQAEEVTLRRENDFGLWESSSGWAIVINATILY</sequence>
<evidence type="ECO:0000313" key="3">
    <source>
        <dbReference type="Proteomes" id="UP001583177"/>
    </source>
</evidence>
<gene>
    <name evidence="2" type="ORF">Daus18300_000174</name>
</gene>
<dbReference type="EMBL" id="JAWRVE010000001">
    <property type="protein sequence ID" value="KAL1884065.1"/>
    <property type="molecule type" value="Genomic_DNA"/>
</dbReference>
<protein>
    <submittedName>
        <fullName evidence="2">Uncharacterized protein</fullName>
    </submittedName>
</protein>
<dbReference type="Proteomes" id="UP001583177">
    <property type="component" value="Unassembled WGS sequence"/>
</dbReference>
<reference evidence="2 3" key="1">
    <citation type="journal article" date="2024" name="IMA Fungus">
        <title>IMA Genome - F19 : A genome assembly and annotation guide to empower mycologists, including annotated draft genome sequences of Ceratocystis pirilliformis, Diaporthe australafricana, Fusarium ophioides, Paecilomyces lecythidis, and Sporothrix stenoceras.</title>
        <authorList>
            <person name="Aylward J."/>
            <person name="Wilson A.M."/>
            <person name="Visagie C.M."/>
            <person name="Spraker J."/>
            <person name="Barnes I."/>
            <person name="Buitendag C."/>
            <person name="Ceriani C."/>
            <person name="Del Mar Angel L."/>
            <person name="du Plessis D."/>
            <person name="Fuchs T."/>
            <person name="Gasser K."/>
            <person name="Kramer D."/>
            <person name="Li W."/>
            <person name="Munsamy K."/>
            <person name="Piso A."/>
            <person name="Price J.L."/>
            <person name="Sonnekus B."/>
            <person name="Thomas C."/>
            <person name="van der Nest A."/>
            <person name="van Dijk A."/>
            <person name="van Heerden A."/>
            <person name="van Vuuren N."/>
            <person name="Yilmaz N."/>
            <person name="Duong T.A."/>
            <person name="van der Merwe N.A."/>
            <person name="Wingfield M.J."/>
            <person name="Wingfield B.D."/>
        </authorList>
    </citation>
    <scope>NUCLEOTIDE SEQUENCE [LARGE SCALE GENOMIC DNA]</scope>
    <source>
        <strain evidence="2 3">CMW 18300</strain>
    </source>
</reference>
<accession>A0ABR3Y6Z1</accession>
<feature type="region of interest" description="Disordered" evidence="1">
    <location>
        <begin position="193"/>
        <end position="244"/>
    </location>
</feature>
<keyword evidence="3" id="KW-1185">Reference proteome</keyword>
<proteinExistence type="predicted"/>
<feature type="region of interest" description="Disordered" evidence="1">
    <location>
        <begin position="1"/>
        <end position="53"/>
    </location>
</feature>
<name>A0ABR3Y6Z1_9PEZI</name>
<evidence type="ECO:0000256" key="1">
    <source>
        <dbReference type="SAM" id="MobiDB-lite"/>
    </source>
</evidence>
<organism evidence="2 3">
    <name type="scientific">Diaporthe australafricana</name>
    <dbReference type="NCBI Taxonomy" id="127596"/>
    <lineage>
        <taxon>Eukaryota</taxon>
        <taxon>Fungi</taxon>
        <taxon>Dikarya</taxon>
        <taxon>Ascomycota</taxon>
        <taxon>Pezizomycotina</taxon>
        <taxon>Sordariomycetes</taxon>
        <taxon>Sordariomycetidae</taxon>
        <taxon>Diaporthales</taxon>
        <taxon>Diaporthaceae</taxon>
        <taxon>Diaporthe</taxon>
    </lineage>
</organism>
<evidence type="ECO:0000313" key="2">
    <source>
        <dbReference type="EMBL" id="KAL1884065.1"/>
    </source>
</evidence>